<protein>
    <recommendedName>
        <fullName evidence="3">F-box domain-containing protein</fullName>
    </recommendedName>
</protein>
<name>A0AAN6ZZM3_9PEZI</name>
<gene>
    <name evidence="1" type="ORF">C8A00DRAFT_32386</name>
</gene>
<organism evidence="1 2">
    <name type="scientific">Chaetomidium leptoderma</name>
    <dbReference type="NCBI Taxonomy" id="669021"/>
    <lineage>
        <taxon>Eukaryota</taxon>
        <taxon>Fungi</taxon>
        <taxon>Dikarya</taxon>
        <taxon>Ascomycota</taxon>
        <taxon>Pezizomycotina</taxon>
        <taxon>Sordariomycetes</taxon>
        <taxon>Sordariomycetidae</taxon>
        <taxon>Sordariales</taxon>
        <taxon>Chaetomiaceae</taxon>
        <taxon>Chaetomidium</taxon>
    </lineage>
</organism>
<dbReference type="Proteomes" id="UP001302745">
    <property type="component" value="Unassembled WGS sequence"/>
</dbReference>
<keyword evidence="2" id="KW-1185">Reference proteome</keyword>
<reference evidence="1" key="1">
    <citation type="journal article" date="2023" name="Mol. Phylogenet. Evol.">
        <title>Genome-scale phylogeny and comparative genomics of the fungal order Sordariales.</title>
        <authorList>
            <person name="Hensen N."/>
            <person name="Bonometti L."/>
            <person name="Westerberg I."/>
            <person name="Brannstrom I.O."/>
            <person name="Guillou S."/>
            <person name="Cros-Aarteil S."/>
            <person name="Calhoun S."/>
            <person name="Haridas S."/>
            <person name="Kuo A."/>
            <person name="Mondo S."/>
            <person name="Pangilinan J."/>
            <person name="Riley R."/>
            <person name="LaButti K."/>
            <person name="Andreopoulos B."/>
            <person name="Lipzen A."/>
            <person name="Chen C."/>
            <person name="Yan M."/>
            <person name="Daum C."/>
            <person name="Ng V."/>
            <person name="Clum A."/>
            <person name="Steindorff A."/>
            <person name="Ohm R.A."/>
            <person name="Martin F."/>
            <person name="Silar P."/>
            <person name="Natvig D.O."/>
            <person name="Lalanne C."/>
            <person name="Gautier V."/>
            <person name="Ament-Velasquez S.L."/>
            <person name="Kruys A."/>
            <person name="Hutchinson M.I."/>
            <person name="Powell A.J."/>
            <person name="Barry K."/>
            <person name="Miller A.N."/>
            <person name="Grigoriev I.V."/>
            <person name="Debuchy R."/>
            <person name="Gladieux P."/>
            <person name="Hiltunen Thoren M."/>
            <person name="Johannesson H."/>
        </authorList>
    </citation>
    <scope>NUCLEOTIDE SEQUENCE</scope>
    <source>
        <strain evidence="1">CBS 538.74</strain>
    </source>
</reference>
<proteinExistence type="predicted"/>
<dbReference type="EMBL" id="MU856902">
    <property type="protein sequence ID" value="KAK4154791.1"/>
    <property type="molecule type" value="Genomic_DNA"/>
</dbReference>
<comment type="caution">
    <text evidence="1">The sequence shown here is derived from an EMBL/GenBank/DDBJ whole genome shotgun (WGS) entry which is preliminary data.</text>
</comment>
<evidence type="ECO:0000313" key="1">
    <source>
        <dbReference type="EMBL" id="KAK4154791.1"/>
    </source>
</evidence>
<sequence>MALLQLPSELLFHILSLVGSPFFSQDARRLTVSKRWYQIAWLVTARELDITPQSGLLSLPRFLANEEVFGRVQTHLKSVKLSLEGFDADPRAELVDETNADLEEEWIAQTDRHLEALATKLQRCPQLECLTLIAPLDVYYLEVGPFAKLLSMRHLTVLDVDMGGLCPVNAFPDSETHLCRSINSRLPSLRRLRCRMYRICDTILMPPEDGVSLRLKEVIINLARTQHANGCSVRFPIYICASPPGYPRSTRADIERRATALAARLETPRMVRVIDVVRGDIHAFDAITGRRMVLAPGAEWDADGKTIVES</sequence>
<evidence type="ECO:0000313" key="2">
    <source>
        <dbReference type="Proteomes" id="UP001302745"/>
    </source>
</evidence>
<reference evidence="1" key="2">
    <citation type="submission" date="2023-05" db="EMBL/GenBank/DDBJ databases">
        <authorList>
            <consortium name="Lawrence Berkeley National Laboratory"/>
            <person name="Steindorff A."/>
            <person name="Hensen N."/>
            <person name="Bonometti L."/>
            <person name="Westerberg I."/>
            <person name="Brannstrom I.O."/>
            <person name="Guillou S."/>
            <person name="Cros-Aarteil S."/>
            <person name="Calhoun S."/>
            <person name="Haridas S."/>
            <person name="Kuo A."/>
            <person name="Mondo S."/>
            <person name="Pangilinan J."/>
            <person name="Riley R."/>
            <person name="Labutti K."/>
            <person name="Andreopoulos B."/>
            <person name="Lipzen A."/>
            <person name="Chen C."/>
            <person name="Yanf M."/>
            <person name="Daum C."/>
            <person name="Ng V."/>
            <person name="Clum A."/>
            <person name="Ohm R."/>
            <person name="Martin F."/>
            <person name="Silar P."/>
            <person name="Natvig D."/>
            <person name="Lalanne C."/>
            <person name="Gautier V."/>
            <person name="Ament-Velasquez S.L."/>
            <person name="Kruys A."/>
            <person name="Hutchinson M.I."/>
            <person name="Powell A.J."/>
            <person name="Barry K."/>
            <person name="Miller A.N."/>
            <person name="Grigoriev I.V."/>
            <person name="Debuchy R."/>
            <person name="Gladieux P."/>
            <person name="Thoren M.H."/>
            <person name="Johannesson H."/>
        </authorList>
    </citation>
    <scope>NUCLEOTIDE SEQUENCE</scope>
    <source>
        <strain evidence="1">CBS 538.74</strain>
    </source>
</reference>
<accession>A0AAN6ZZM3</accession>
<evidence type="ECO:0008006" key="3">
    <source>
        <dbReference type="Google" id="ProtNLM"/>
    </source>
</evidence>
<dbReference type="AlphaFoldDB" id="A0AAN6ZZM3"/>